<reference evidence="8 9" key="1">
    <citation type="journal article" date="2021" name="Commun. Biol.">
        <title>The genome of Shorea leprosula (Dipterocarpaceae) highlights the ecological relevance of drought in aseasonal tropical rainforests.</title>
        <authorList>
            <person name="Ng K.K.S."/>
            <person name="Kobayashi M.J."/>
            <person name="Fawcett J.A."/>
            <person name="Hatakeyama M."/>
            <person name="Paape T."/>
            <person name="Ng C.H."/>
            <person name="Ang C.C."/>
            <person name="Tnah L.H."/>
            <person name="Lee C.T."/>
            <person name="Nishiyama T."/>
            <person name="Sese J."/>
            <person name="O'Brien M.J."/>
            <person name="Copetti D."/>
            <person name="Mohd Noor M.I."/>
            <person name="Ong R.C."/>
            <person name="Putra M."/>
            <person name="Sireger I.Z."/>
            <person name="Indrioko S."/>
            <person name="Kosugi Y."/>
            <person name="Izuno A."/>
            <person name="Isagi Y."/>
            <person name="Lee S.L."/>
            <person name="Shimizu K.K."/>
        </authorList>
    </citation>
    <scope>NUCLEOTIDE SEQUENCE [LARGE SCALE GENOMIC DNA]</scope>
    <source>
        <strain evidence="8">214</strain>
    </source>
</reference>
<name>A0AAV5KG77_9ROSI</name>
<protein>
    <recommendedName>
        <fullName evidence="7">Wall-associated receptor kinase galacturonan-binding domain-containing protein</fullName>
    </recommendedName>
</protein>
<keyword evidence="3 6" id="KW-0732">Signal</keyword>
<evidence type="ECO:0000256" key="4">
    <source>
        <dbReference type="ARBA" id="ARBA00022989"/>
    </source>
</evidence>
<evidence type="ECO:0000256" key="5">
    <source>
        <dbReference type="ARBA" id="ARBA00023136"/>
    </source>
</evidence>
<proteinExistence type="predicted"/>
<dbReference type="AlphaFoldDB" id="A0AAV5KG77"/>
<evidence type="ECO:0000259" key="7">
    <source>
        <dbReference type="Pfam" id="PF13947"/>
    </source>
</evidence>
<sequence>MLHSPTLTRLITIFSFLLLLPPSFSKVLRSASFDCGILRNEKYPFWNNNTPKDCRLVGFQLNCAEPSPIIDIGQDGKFRLLQVNQMSYTMTLGPKDPSGYICPKNPQNRTLLHPCLKLSKFNQNIRLLYNCAPAQVTLPPENTTNSGQPKYNNIDPFVLNESVVGRNDYRELFTRGATFEIEVNQTVYQKFQNLRLVDALSGGFGVVSNVSGVLRGQCVGLGGICKSNSMLIRPNL</sequence>
<keyword evidence="2" id="KW-0812">Transmembrane</keyword>
<keyword evidence="4" id="KW-1133">Transmembrane helix</keyword>
<dbReference type="GO" id="GO:0016020">
    <property type="term" value="C:membrane"/>
    <property type="evidence" value="ECO:0007669"/>
    <property type="project" value="UniProtKB-SubCell"/>
</dbReference>
<dbReference type="PANTHER" id="PTHR33138">
    <property type="entry name" value="OS01G0690200 PROTEIN"/>
    <property type="match status" value="1"/>
</dbReference>
<feature type="domain" description="Wall-associated receptor kinase galacturonan-binding" evidence="7">
    <location>
        <begin position="34"/>
        <end position="92"/>
    </location>
</feature>
<feature type="signal peptide" evidence="6">
    <location>
        <begin position="1"/>
        <end position="25"/>
    </location>
</feature>
<organism evidence="8 9">
    <name type="scientific">Rubroshorea leprosula</name>
    <dbReference type="NCBI Taxonomy" id="152421"/>
    <lineage>
        <taxon>Eukaryota</taxon>
        <taxon>Viridiplantae</taxon>
        <taxon>Streptophyta</taxon>
        <taxon>Embryophyta</taxon>
        <taxon>Tracheophyta</taxon>
        <taxon>Spermatophyta</taxon>
        <taxon>Magnoliopsida</taxon>
        <taxon>eudicotyledons</taxon>
        <taxon>Gunneridae</taxon>
        <taxon>Pentapetalae</taxon>
        <taxon>rosids</taxon>
        <taxon>malvids</taxon>
        <taxon>Malvales</taxon>
        <taxon>Dipterocarpaceae</taxon>
        <taxon>Rubroshorea</taxon>
    </lineage>
</organism>
<evidence type="ECO:0000256" key="6">
    <source>
        <dbReference type="SAM" id="SignalP"/>
    </source>
</evidence>
<feature type="chain" id="PRO_5043573965" description="Wall-associated receptor kinase galacturonan-binding domain-containing protein" evidence="6">
    <location>
        <begin position="26"/>
        <end position="236"/>
    </location>
</feature>
<dbReference type="GO" id="GO:0030247">
    <property type="term" value="F:polysaccharide binding"/>
    <property type="evidence" value="ECO:0007669"/>
    <property type="project" value="InterPro"/>
</dbReference>
<comment type="subcellular location">
    <subcellularLocation>
        <location evidence="1">Membrane</location>
        <topology evidence="1">Single-pass membrane protein</topology>
    </subcellularLocation>
</comment>
<dbReference type="PANTHER" id="PTHR33138:SF72">
    <property type="entry name" value="WALL-ASSOCIATED RECEPTOR KINASE CARBOXY-TERMINAL PROTEIN"/>
    <property type="match status" value="1"/>
</dbReference>
<evidence type="ECO:0000256" key="2">
    <source>
        <dbReference type="ARBA" id="ARBA00022692"/>
    </source>
</evidence>
<dbReference type="Proteomes" id="UP001054252">
    <property type="component" value="Unassembled WGS sequence"/>
</dbReference>
<dbReference type="Pfam" id="PF13947">
    <property type="entry name" value="GUB_WAK_bind"/>
    <property type="match status" value="1"/>
</dbReference>
<keyword evidence="5" id="KW-0472">Membrane</keyword>
<evidence type="ECO:0000313" key="8">
    <source>
        <dbReference type="EMBL" id="GKV23578.1"/>
    </source>
</evidence>
<evidence type="ECO:0000256" key="1">
    <source>
        <dbReference type="ARBA" id="ARBA00004167"/>
    </source>
</evidence>
<gene>
    <name evidence="8" type="ORF">SLEP1_g33289</name>
</gene>
<accession>A0AAV5KG77</accession>
<dbReference type="EMBL" id="BPVZ01000063">
    <property type="protein sequence ID" value="GKV23578.1"/>
    <property type="molecule type" value="Genomic_DNA"/>
</dbReference>
<keyword evidence="9" id="KW-1185">Reference proteome</keyword>
<evidence type="ECO:0000313" key="9">
    <source>
        <dbReference type="Proteomes" id="UP001054252"/>
    </source>
</evidence>
<evidence type="ECO:0000256" key="3">
    <source>
        <dbReference type="ARBA" id="ARBA00022729"/>
    </source>
</evidence>
<comment type="caution">
    <text evidence="8">The sequence shown here is derived from an EMBL/GenBank/DDBJ whole genome shotgun (WGS) entry which is preliminary data.</text>
</comment>
<dbReference type="InterPro" id="IPR025287">
    <property type="entry name" value="WAK_GUB"/>
</dbReference>